<dbReference type="PANTHER" id="PTHR42862:SF1">
    <property type="entry name" value="DELTA-1-PYRROLINE-5-CARBOXYLATE DEHYDROGENASE 2, ISOFORM A-RELATED"/>
    <property type="match status" value="1"/>
</dbReference>
<dbReference type="InterPro" id="IPR016161">
    <property type="entry name" value="Ald_DH/histidinol_DH"/>
</dbReference>
<dbReference type="InterPro" id="IPR005931">
    <property type="entry name" value="P5CDH/ALDH4A1"/>
</dbReference>
<evidence type="ECO:0000256" key="2">
    <source>
        <dbReference type="ARBA" id="ARBA00009986"/>
    </source>
</evidence>
<evidence type="ECO:0000313" key="11">
    <source>
        <dbReference type="Proteomes" id="UP000440578"/>
    </source>
</evidence>
<evidence type="ECO:0000256" key="8">
    <source>
        <dbReference type="RuleBase" id="RU366030"/>
    </source>
</evidence>
<evidence type="ECO:0000313" key="10">
    <source>
        <dbReference type="EMBL" id="KAF0297436.1"/>
    </source>
</evidence>
<comment type="catalytic activity">
    <reaction evidence="6 7">
        <text>L-glutamate 5-semialdehyde + NAD(+) + H2O = L-glutamate + NADH + 2 H(+)</text>
        <dbReference type="Rhea" id="RHEA:30235"/>
        <dbReference type="ChEBI" id="CHEBI:15377"/>
        <dbReference type="ChEBI" id="CHEBI:15378"/>
        <dbReference type="ChEBI" id="CHEBI:29985"/>
        <dbReference type="ChEBI" id="CHEBI:57540"/>
        <dbReference type="ChEBI" id="CHEBI:57945"/>
        <dbReference type="ChEBI" id="CHEBI:58066"/>
        <dbReference type="EC" id="1.2.1.88"/>
    </reaction>
</comment>
<dbReference type="FunFam" id="3.40.309.10:FF:000005">
    <property type="entry name" value="1-pyrroline-5-carboxylate dehydrogenase 1"/>
    <property type="match status" value="1"/>
</dbReference>
<dbReference type="Gene3D" id="3.40.309.10">
    <property type="entry name" value="Aldehyde Dehydrogenase, Chain A, domain 2"/>
    <property type="match status" value="1"/>
</dbReference>
<reference evidence="10 11" key="1">
    <citation type="submission" date="2019-07" db="EMBL/GenBank/DDBJ databases">
        <title>Draft genome assembly of a fouling barnacle, Amphibalanus amphitrite (Darwin, 1854): The first reference genome for Thecostraca.</title>
        <authorList>
            <person name="Kim W."/>
        </authorList>
    </citation>
    <scope>NUCLEOTIDE SEQUENCE [LARGE SCALE GENOMIC DNA]</scope>
    <source>
        <strain evidence="10">SNU_AA5</strain>
        <tissue evidence="10">Soma without cirri and trophi</tissue>
    </source>
</reference>
<dbReference type="Gene3D" id="3.40.605.10">
    <property type="entry name" value="Aldehyde Dehydrogenase, Chain A, domain 1"/>
    <property type="match status" value="1"/>
</dbReference>
<dbReference type="PANTHER" id="PTHR42862">
    <property type="entry name" value="DELTA-1-PYRROLINE-5-CARBOXYLATE DEHYDROGENASE 1, ISOFORM A-RELATED"/>
    <property type="match status" value="1"/>
</dbReference>
<comment type="pathway">
    <text evidence="1 7">Amino-acid degradation; L-proline degradation into L-glutamate; L-glutamate from L-proline: step 2/2.</text>
</comment>
<dbReference type="EMBL" id="VIIS01001490">
    <property type="protein sequence ID" value="KAF0297436.1"/>
    <property type="molecule type" value="Genomic_DNA"/>
</dbReference>
<protein>
    <recommendedName>
        <fullName evidence="7 8">Multifunctional fusion protein</fullName>
    </recommendedName>
    <domain>
        <recommendedName>
            <fullName evidence="8">Delta-1-pyrroline-5-carboxylate dehydrogenase</fullName>
            <shortName evidence="8">P5C dehydrogenase</shortName>
        </recommendedName>
        <alternativeName>
            <fullName evidence="7">L-glutamate gamma-semialdehyde dehydrogenase</fullName>
        </alternativeName>
    </domain>
    <domain>
        <recommendedName>
            <fullName evidence="7">L-glutamate gamma-semialdehyde dehydrogenase</fullName>
            <ecNumber evidence="7">1.2.1.88</ecNumber>
        </recommendedName>
    </domain>
</protein>
<evidence type="ECO:0000259" key="9">
    <source>
        <dbReference type="Pfam" id="PF00171"/>
    </source>
</evidence>
<dbReference type="PROSITE" id="PS00070">
    <property type="entry name" value="ALDEHYDE_DEHYDR_CYS"/>
    <property type="match status" value="1"/>
</dbReference>
<gene>
    <name evidence="10" type="primary">ALDH4A1</name>
    <name evidence="10" type="ORF">FJT64_005137</name>
</gene>
<proteinExistence type="inferred from homology"/>
<dbReference type="GO" id="GO:0005759">
    <property type="term" value="C:mitochondrial matrix"/>
    <property type="evidence" value="ECO:0007669"/>
    <property type="project" value="TreeGrafter"/>
</dbReference>
<name>A0A6A4VRV0_AMPAM</name>
<dbReference type="UniPathway" id="UPA00261">
    <property type="reaction ID" value="UER00374"/>
</dbReference>
<dbReference type="GO" id="GO:0010133">
    <property type="term" value="P:L-proline catabolic process to L-glutamate"/>
    <property type="evidence" value="ECO:0007669"/>
    <property type="project" value="UniProtKB-UniRule"/>
</dbReference>
<dbReference type="InterPro" id="IPR050485">
    <property type="entry name" value="Proline_metab_enzyme"/>
</dbReference>
<dbReference type="AlphaFoldDB" id="A0A6A4VRV0"/>
<evidence type="ECO:0000256" key="6">
    <source>
        <dbReference type="ARBA" id="ARBA00048142"/>
    </source>
</evidence>
<evidence type="ECO:0000256" key="1">
    <source>
        <dbReference type="ARBA" id="ARBA00004786"/>
    </source>
</evidence>
<comment type="caution">
    <text evidence="10">The sequence shown here is derived from an EMBL/GenBank/DDBJ whole genome shotgun (WGS) entry which is preliminary data.</text>
</comment>
<keyword evidence="3 7" id="KW-0560">Oxidoreductase</keyword>
<dbReference type="GO" id="GO:0003842">
    <property type="term" value="F:L-glutamate gamma-semialdehyde dehydrogenase activity"/>
    <property type="evidence" value="ECO:0007669"/>
    <property type="project" value="UniProtKB-UniRule"/>
</dbReference>
<dbReference type="InterPro" id="IPR015590">
    <property type="entry name" value="Aldehyde_DH_dom"/>
</dbReference>
<dbReference type="Proteomes" id="UP000440578">
    <property type="component" value="Unassembled WGS sequence"/>
</dbReference>
<feature type="domain" description="Aldehyde dehydrogenase" evidence="9">
    <location>
        <begin position="89"/>
        <end position="550"/>
    </location>
</feature>
<sequence>MQAASVIARRIVGLRGCTQVRCLTSVVKDSGLPDFNVVNEPLLGYLPGSAELQQLEAALQKHGATVAEVPIVIGDEEIRTDLVRYQPRPHDHKNPVAKFYHATPEIVQKAIDNSLSAREAWEKVPLSEKIDIFHRAADMMATKYRQDLNATTMLGQSKTVVQAEIDAAAELVDFLRFNAFFAKELTKYQPISEDASVTKNSMRLRGLEGFVAAVSPFNFTAIGGNLASAPTLMGNVVVWKPSDTAILSNYTAYRILREAGIPAGVINFVPADGPVYGDTVTASPELSVVNFTGSVPTFQHLWKQVGNNIARYRGFPRLIGECGGKNYHFVHPTADGATVAASTIRSAFEFGGQKCSACSRLYVPRSRWDEIRTLMLNIHKDVKIGDPTKKENFFGAVIDEKAFQRIKSYIDHAKNSPDLDIIAGGGCDDGTGYFIEPTIVVCKNPSDKIMQEEIFGPVLSVYVYEDGQEAATLDLIGRCPYGLTGAIYSQDQAFAEFALEKLKMTCGNFYVNDKSTGSIVGQQPFGGGRISGTNDKAGGPHYMLKFCSPQAIKETFVPLPHWKYPYME</sequence>
<organism evidence="10 11">
    <name type="scientific">Amphibalanus amphitrite</name>
    <name type="common">Striped barnacle</name>
    <name type="synonym">Balanus amphitrite</name>
    <dbReference type="NCBI Taxonomy" id="1232801"/>
    <lineage>
        <taxon>Eukaryota</taxon>
        <taxon>Metazoa</taxon>
        <taxon>Ecdysozoa</taxon>
        <taxon>Arthropoda</taxon>
        <taxon>Crustacea</taxon>
        <taxon>Multicrustacea</taxon>
        <taxon>Cirripedia</taxon>
        <taxon>Thoracica</taxon>
        <taxon>Thoracicalcarea</taxon>
        <taxon>Balanomorpha</taxon>
        <taxon>Balanoidea</taxon>
        <taxon>Balanidae</taxon>
        <taxon>Amphibalaninae</taxon>
        <taxon>Amphibalanus</taxon>
    </lineage>
</organism>
<dbReference type="InterPro" id="IPR016160">
    <property type="entry name" value="Ald_DH_CS_CYS"/>
</dbReference>
<dbReference type="EC" id="1.2.1.88" evidence="7"/>
<evidence type="ECO:0000256" key="3">
    <source>
        <dbReference type="ARBA" id="ARBA00023002"/>
    </source>
</evidence>
<evidence type="ECO:0000256" key="4">
    <source>
        <dbReference type="ARBA" id="ARBA00023027"/>
    </source>
</evidence>
<evidence type="ECO:0000256" key="7">
    <source>
        <dbReference type="RuleBase" id="RU366016"/>
    </source>
</evidence>
<dbReference type="InterPro" id="IPR016162">
    <property type="entry name" value="Ald_DH_N"/>
</dbReference>
<dbReference type="Pfam" id="PF00171">
    <property type="entry name" value="Aldedh"/>
    <property type="match status" value="1"/>
</dbReference>
<keyword evidence="5 7" id="KW-0642">Proline metabolism</keyword>
<dbReference type="OrthoDB" id="5322683at2759"/>
<comment type="similarity">
    <text evidence="2 7">Belongs to the aldehyde dehydrogenase family.</text>
</comment>
<accession>A0A6A4VRV0</accession>
<keyword evidence="11" id="KW-1185">Reference proteome</keyword>
<evidence type="ECO:0000256" key="5">
    <source>
        <dbReference type="ARBA" id="ARBA00023062"/>
    </source>
</evidence>
<dbReference type="SUPFAM" id="SSF53720">
    <property type="entry name" value="ALDH-like"/>
    <property type="match status" value="1"/>
</dbReference>
<dbReference type="CDD" id="cd07123">
    <property type="entry name" value="ALDH_F4-17_P5CDH"/>
    <property type="match status" value="1"/>
</dbReference>
<keyword evidence="4 7" id="KW-0520">NAD</keyword>
<dbReference type="NCBIfam" id="TIGR01236">
    <property type="entry name" value="D1pyr5carbox1"/>
    <property type="match status" value="1"/>
</dbReference>
<dbReference type="FunFam" id="3.40.605.10:FF:000006">
    <property type="entry name" value="1-pyrroline-5-carboxylate dehydrogenase"/>
    <property type="match status" value="1"/>
</dbReference>
<dbReference type="InterPro" id="IPR016163">
    <property type="entry name" value="Ald_DH_C"/>
</dbReference>